<organism evidence="1 2">
    <name type="scientific">Segatella hominis</name>
    <dbReference type="NCBI Taxonomy" id="2518605"/>
    <lineage>
        <taxon>Bacteria</taxon>
        <taxon>Pseudomonadati</taxon>
        <taxon>Bacteroidota</taxon>
        <taxon>Bacteroidia</taxon>
        <taxon>Bacteroidales</taxon>
        <taxon>Prevotellaceae</taxon>
        <taxon>Segatella</taxon>
    </lineage>
</organism>
<dbReference type="RefSeq" id="WP_134843930.1">
    <property type="nucleotide sequence ID" value="NZ_DAWDMC010000067.1"/>
</dbReference>
<dbReference type="Proteomes" id="UP000297872">
    <property type="component" value="Unassembled WGS sequence"/>
</dbReference>
<sequence length="85" mass="10306">MSPKFKEQNGYTFKIYSNEESRIHIHVIKAENECKYWLEPDIELAENFGFSSKELSYIEKILRENGDDFKYKFTRYVGKRLDDQR</sequence>
<accession>A0A4Y8VBM4</accession>
<dbReference type="InterPro" id="IPR025427">
    <property type="entry name" value="DUF4160"/>
</dbReference>
<dbReference type="Pfam" id="PF13711">
    <property type="entry name" value="DUF4160"/>
    <property type="match status" value="1"/>
</dbReference>
<reference evidence="1 2" key="1">
    <citation type="submission" date="2019-02" db="EMBL/GenBank/DDBJ databases">
        <title>Draft Genome Sequence of the Prevotella sp. BCRC 81118, Isolated from Human Feces.</title>
        <authorList>
            <person name="Huang C.-H."/>
        </authorList>
    </citation>
    <scope>NUCLEOTIDE SEQUENCE [LARGE SCALE GENOMIC DNA]</scope>
    <source>
        <strain evidence="1 2">BCRC 81118</strain>
    </source>
</reference>
<keyword evidence="2" id="KW-1185">Reference proteome</keyword>
<dbReference type="EMBL" id="SGVY01000032">
    <property type="protein sequence ID" value="TFH78328.1"/>
    <property type="molecule type" value="Genomic_DNA"/>
</dbReference>
<dbReference type="AlphaFoldDB" id="A0A4Y8VBM4"/>
<dbReference type="GeneID" id="302995905"/>
<comment type="caution">
    <text evidence="1">The sequence shown here is derived from an EMBL/GenBank/DDBJ whole genome shotgun (WGS) entry which is preliminary data.</text>
</comment>
<protein>
    <submittedName>
        <fullName evidence="1">DUF4160 domain-containing protein</fullName>
    </submittedName>
</protein>
<evidence type="ECO:0000313" key="1">
    <source>
        <dbReference type="EMBL" id="TFH78328.1"/>
    </source>
</evidence>
<gene>
    <name evidence="1" type="ORF">EXN75_11515</name>
</gene>
<dbReference type="OrthoDB" id="122670at2"/>
<evidence type="ECO:0000313" key="2">
    <source>
        <dbReference type="Proteomes" id="UP000297872"/>
    </source>
</evidence>
<proteinExistence type="predicted"/>
<name>A0A4Y8VBM4_9BACT</name>